<dbReference type="AlphaFoldDB" id="A0A9Q3KZ08"/>
<comment type="caution">
    <text evidence="1">The sequence shown here is derived from an EMBL/GenBank/DDBJ whole genome shotgun (WGS) entry which is preliminary data.</text>
</comment>
<accession>A0A9Q3KZ08</accession>
<evidence type="ECO:0000313" key="1">
    <source>
        <dbReference type="EMBL" id="MBW0588249.1"/>
    </source>
</evidence>
<proteinExistence type="predicted"/>
<gene>
    <name evidence="1" type="ORF">O181_127964</name>
</gene>
<dbReference type="Proteomes" id="UP000765509">
    <property type="component" value="Unassembled WGS sequence"/>
</dbReference>
<keyword evidence="2" id="KW-1185">Reference proteome</keyword>
<dbReference type="OrthoDB" id="2518693at2759"/>
<name>A0A9Q3KZ08_9BASI</name>
<evidence type="ECO:0000313" key="2">
    <source>
        <dbReference type="Proteomes" id="UP000765509"/>
    </source>
</evidence>
<protein>
    <submittedName>
        <fullName evidence="1">Uncharacterized protein</fullName>
    </submittedName>
</protein>
<reference evidence="1" key="1">
    <citation type="submission" date="2021-03" db="EMBL/GenBank/DDBJ databases">
        <title>Draft genome sequence of rust myrtle Austropuccinia psidii MF-1, a brazilian biotype.</title>
        <authorList>
            <person name="Quecine M.C."/>
            <person name="Pachon D.M.R."/>
            <person name="Bonatelli M.L."/>
            <person name="Correr F.H."/>
            <person name="Franceschini L.M."/>
            <person name="Leite T.F."/>
            <person name="Margarido G.R.A."/>
            <person name="Almeida C.A."/>
            <person name="Ferrarezi J.A."/>
            <person name="Labate C.A."/>
        </authorList>
    </citation>
    <scope>NUCLEOTIDE SEQUENCE</scope>
    <source>
        <strain evidence="1">MF-1</strain>
    </source>
</reference>
<organism evidence="1 2">
    <name type="scientific">Austropuccinia psidii MF-1</name>
    <dbReference type="NCBI Taxonomy" id="1389203"/>
    <lineage>
        <taxon>Eukaryota</taxon>
        <taxon>Fungi</taxon>
        <taxon>Dikarya</taxon>
        <taxon>Basidiomycota</taxon>
        <taxon>Pucciniomycotina</taxon>
        <taxon>Pucciniomycetes</taxon>
        <taxon>Pucciniales</taxon>
        <taxon>Sphaerophragmiaceae</taxon>
        <taxon>Austropuccinia</taxon>
    </lineage>
</organism>
<dbReference type="EMBL" id="AVOT02129876">
    <property type="protein sequence ID" value="MBW0588249.1"/>
    <property type="molecule type" value="Genomic_DNA"/>
</dbReference>
<sequence>MGKNKWEVSEQNKESNEVDFEMDHSRYLNILLHLQKKTPNLRNYSQIPHPDGVAVLLNYAKESSTIMRRGYLIGNSKPNNMIQYISAGEIRCSIVIHILKVVYDGPNDKLLIVKHLNVAKSNWDGAQWLKDVLYKLEVVHLRQTGIDEIVPSDNVLATGAYRELPAWTLGCQEPSVLFHVIKKGSNLD</sequence>